<keyword evidence="1" id="KW-1133">Transmembrane helix</keyword>
<evidence type="ECO:0000313" key="2">
    <source>
        <dbReference type="EMBL" id="KAK9519608.1"/>
    </source>
</evidence>
<evidence type="ECO:0000313" key="3">
    <source>
        <dbReference type="Proteomes" id="UP001488805"/>
    </source>
</evidence>
<dbReference type="Proteomes" id="UP001488805">
    <property type="component" value="Unassembled WGS sequence"/>
</dbReference>
<proteinExistence type="predicted"/>
<name>A0AAW1EBR4_ZOAVI</name>
<accession>A0AAW1EBR4</accession>
<reference evidence="2 3" key="1">
    <citation type="journal article" date="2024" name="Genome Biol. Evol.">
        <title>Chromosome-level genome assembly of the viviparous eelpout Zoarces viviparus.</title>
        <authorList>
            <person name="Fuhrmann N."/>
            <person name="Brasseur M.V."/>
            <person name="Bakowski C.E."/>
            <person name="Podsiadlowski L."/>
            <person name="Prost S."/>
            <person name="Krehenwinkel H."/>
            <person name="Mayer C."/>
        </authorList>
    </citation>
    <scope>NUCLEOTIDE SEQUENCE [LARGE SCALE GENOMIC DNA]</scope>
    <source>
        <strain evidence="2">NO-MEL_2022_Ind0_liver</strain>
    </source>
</reference>
<gene>
    <name evidence="2" type="ORF">VZT92_022325</name>
</gene>
<protein>
    <submittedName>
        <fullName evidence="2">Uncharacterized protein</fullName>
    </submittedName>
</protein>
<keyword evidence="1" id="KW-0812">Transmembrane</keyword>
<evidence type="ECO:0000256" key="1">
    <source>
        <dbReference type="SAM" id="Phobius"/>
    </source>
</evidence>
<organism evidence="2 3">
    <name type="scientific">Zoarces viviparus</name>
    <name type="common">Viviparous eelpout</name>
    <name type="synonym">Blennius viviparus</name>
    <dbReference type="NCBI Taxonomy" id="48416"/>
    <lineage>
        <taxon>Eukaryota</taxon>
        <taxon>Metazoa</taxon>
        <taxon>Chordata</taxon>
        <taxon>Craniata</taxon>
        <taxon>Vertebrata</taxon>
        <taxon>Euteleostomi</taxon>
        <taxon>Actinopterygii</taxon>
        <taxon>Neopterygii</taxon>
        <taxon>Teleostei</taxon>
        <taxon>Neoteleostei</taxon>
        <taxon>Acanthomorphata</taxon>
        <taxon>Eupercaria</taxon>
        <taxon>Perciformes</taxon>
        <taxon>Cottioidei</taxon>
        <taxon>Zoarcales</taxon>
        <taxon>Zoarcidae</taxon>
        <taxon>Zoarcinae</taxon>
        <taxon>Zoarces</taxon>
    </lineage>
</organism>
<feature type="transmembrane region" description="Helical" evidence="1">
    <location>
        <begin position="17"/>
        <end position="37"/>
    </location>
</feature>
<dbReference type="AlphaFoldDB" id="A0AAW1EBR4"/>
<keyword evidence="3" id="KW-1185">Reference proteome</keyword>
<sequence>MGVAAVHTHISHMQSDFTVTVPAILALILSLSAPYFITVAVCCNQLKGGSGFTTALARLPGALGALHLLQGSLCDCPQCISTTRPSLKILWEHYSSNDTGHESLSQP</sequence>
<dbReference type="EMBL" id="JBCEZU010000434">
    <property type="protein sequence ID" value="KAK9519608.1"/>
    <property type="molecule type" value="Genomic_DNA"/>
</dbReference>
<keyword evidence="1" id="KW-0472">Membrane</keyword>
<comment type="caution">
    <text evidence="2">The sequence shown here is derived from an EMBL/GenBank/DDBJ whole genome shotgun (WGS) entry which is preliminary data.</text>
</comment>